<gene>
    <name evidence="3" type="ORF">SAMN05421844_101147</name>
</gene>
<organism evidence="3 4">
    <name type="scientific">Bosea robiniae</name>
    <dbReference type="NCBI Taxonomy" id="1036780"/>
    <lineage>
        <taxon>Bacteria</taxon>
        <taxon>Pseudomonadati</taxon>
        <taxon>Pseudomonadota</taxon>
        <taxon>Alphaproteobacteria</taxon>
        <taxon>Hyphomicrobiales</taxon>
        <taxon>Boseaceae</taxon>
        <taxon>Bosea</taxon>
    </lineage>
</organism>
<dbReference type="InterPro" id="IPR045079">
    <property type="entry name" value="Oxoprolinase-like"/>
</dbReference>
<evidence type="ECO:0000313" key="3">
    <source>
        <dbReference type="EMBL" id="SDF24277.1"/>
    </source>
</evidence>
<evidence type="ECO:0000256" key="1">
    <source>
        <dbReference type="SAM" id="MobiDB-lite"/>
    </source>
</evidence>
<evidence type="ECO:0000313" key="4">
    <source>
        <dbReference type="Proteomes" id="UP000199468"/>
    </source>
</evidence>
<keyword evidence="4" id="KW-1185">Reference proteome</keyword>
<comment type="caution">
    <text evidence="3">The sequence shown here is derived from an EMBL/GenBank/DDBJ whole genome shotgun (WGS) entry which is preliminary data.</text>
</comment>
<protein>
    <submittedName>
        <fullName evidence="3">N-methylhydantoinase B</fullName>
    </submittedName>
</protein>
<dbReference type="InterPro" id="IPR003692">
    <property type="entry name" value="Hydantoinase_B"/>
</dbReference>
<feature type="domain" description="Hydantoinase B/oxoprolinase" evidence="2">
    <location>
        <begin position="15"/>
        <end position="540"/>
    </location>
</feature>
<dbReference type="PANTHER" id="PTHR11365">
    <property type="entry name" value="5-OXOPROLINASE RELATED"/>
    <property type="match status" value="1"/>
</dbReference>
<dbReference type="RefSeq" id="WP_091855425.1">
    <property type="nucleotide sequence ID" value="NZ_FNBZ01000001.1"/>
</dbReference>
<dbReference type="Pfam" id="PF02538">
    <property type="entry name" value="Hydantoinase_B"/>
    <property type="match status" value="1"/>
</dbReference>
<sequence length="587" mass="62247">MTMPNRAAGSIAGFDAIAMEVFANRLLSITETMAINMMRSSFSAQIKERRDFSVGLFDGKGRLVAQGTHIPVHLGSLMGVVEGLLKRYPREEIRPGDAFISNDPYAAGGTHLPDIAVGTPVFQGDELIAFVVNIGHHTDVGGAVPGSTSPTARSIFEEGLRLPVMRVCREGEVDEDLLNLIALNSRLPEERLLDLRVQIATNARGSDAALELVRRMGVDGFKARIHDLLAYTKRRLDLRIAGLAAGAPSRFTAWLDDDGLPDGEMVPLCAAVSVEDGKLVIDLTGSGPEARGAINIAENALRATAYYCVKALLDPELMANSGMMDSIVLRAPEGTIVNPRSPAPVGSRTIACQRLAGAIFGAFQPLVDPDTRIASAYDVLPSFGFSGHRPENGSFYICGETVGGGGGGRCDGDGMDGVHVHVTNSLNLPTEAMENEFPLHVEEYTLVRDSAGCGRWRGGMGIARTVRALHDRTNLEARSDRHKAGAPGAEGGGHGGVGRVTRNPGTGREQALPSKIAQLLIDTGETVRIATPGGGGFGNPAERPVALIATDLLNDIMTEEHARAGYGDALVDQALTLLREGRRKSAA</sequence>
<accession>A0ABY0NBF8</accession>
<name>A0ABY0NBF8_9HYPH</name>
<feature type="compositionally biased region" description="Gly residues" evidence="1">
    <location>
        <begin position="488"/>
        <end position="498"/>
    </location>
</feature>
<evidence type="ECO:0000259" key="2">
    <source>
        <dbReference type="Pfam" id="PF02538"/>
    </source>
</evidence>
<reference evidence="3 4" key="1">
    <citation type="submission" date="2016-10" db="EMBL/GenBank/DDBJ databases">
        <authorList>
            <person name="Varghese N."/>
            <person name="Submissions S."/>
        </authorList>
    </citation>
    <scope>NUCLEOTIDE SEQUENCE [LARGE SCALE GENOMIC DNA]</scope>
    <source>
        <strain evidence="3 4">DSM 26672</strain>
    </source>
</reference>
<dbReference type="EMBL" id="FNBZ01000001">
    <property type="protein sequence ID" value="SDF24277.1"/>
    <property type="molecule type" value="Genomic_DNA"/>
</dbReference>
<feature type="region of interest" description="Disordered" evidence="1">
    <location>
        <begin position="477"/>
        <end position="498"/>
    </location>
</feature>
<proteinExistence type="predicted"/>
<dbReference type="Proteomes" id="UP000199468">
    <property type="component" value="Unassembled WGS sequence"/>
</dbReference>
<dbReference type="PANTHER" id="PTHR11365:SF23">
    <property type="entry name" value="HYPOTHETICAL 5-OXOPROLINASE (EUROFUNG)-RELATED"/>
    <property type="match status" value="1"/>
</dbReference>